<dbReference type="InterPro" id="IPR014782">
    <property type="entry name" value="Peptidase_M1_dom"/>
</dbReference>
<dbReference type="SUPFAM" id="SSF48371">
    <property type="entry name" value="ARM repeat"/>
    <property type="match status" value="1"/>
</dbReference>
<dbReference type="EC" id="3.4.11.2" evidence="4"/>
<comment type="cofactor">
    <cofactor evidence="2">
        <name>Zn(2+)</name>
        <dbReference type="ChEBI" id="CHEBI:29105"/>
    </cofactor>
</comment>
<evidence type="ECO:0000256" key="12">
    <source>
        <dbReference type="SAM" id="MobiDB-lite"/>
    </source>
</evidence>
<dbReference type="GO" id="GO:0016020">
    <property type="term" value="C:membrane"/>
    <property type="evidence" value="ECO:0007669"/>
    <property type="project" value="TreeGrafter"/>
</dbReference>
<dbReference type="GO" id="GO:0008270">
    <property type="term" value="F:zinc ion binding"/>
    <property type="evidence" value="ECO:0007669"/>
    <property type="project" value="InterPro"/>
</dbReference>
<dbReference type="InterPro" id="IPR045357">
    <property type="entry name" value="Aminopeptidase_N-like_N"/>
</dbReference>
<comment type="caution">
    <text evidence="15">The sequence shown here is derived from an EMBL/GenBank/DDBJ whole genome shotgun (WGS) entry which is preliminary data.</text>
</comment>
<dbReference type="GO" id="GO:0043171">
    <property type="term" value="P:peptide catabolic process"/>
    <property type="evidence" value="ECO:0007669"/>
    <property type="project" value="TreeGrafter"/>
</dbReference>
<evidence type="ECO:0000256" key="10">
    <source>
        <dbReference type="ARBA" id="ARBA00022833"/>
    </source>
</evidence>
<dbReference type="InterPro" id="IPR050344">
    <property type="entry name" value="Peptidase_M1_aminopeptidases"/>
</dbReference>
<keyword evidence="9" id="KW-0378">Hydrolase</keyword>
<dbReference type="GO" id="GO:0042277">
    <property type="term" value="F:peptide binding"/>
    <property type="evidence" value="ECO:0007669"/>
    <property type="project" value="TreeGrafter"/>
</dbReference>
<evidence type="ECO:0000259" key="14">
    <source>
        <dbReference type="Pfam" id="PF17900"/>
    </source>
</evidence>
<dbReference type="Proteomes" id="UP000316008">
    <property type="component" value="Unassembled WGS sequence"/>
</dbReference>
<keyword evidence="6" id="KW-0031">Aminopeptidase</keyword>
<evidence type="ECO:0000256" key="8">
    <source>
        <dbReference type="ARBA" id="ARBA00022723"/>
    </source>
</evidence>
<evidence type="ECO:0000256" key="4">
    <source>
        <dbReference type="ARBA" id="ARBA00012564"/>
    </source>
</evidence>
<dbReference type="EMBL" id="VLPL01000003">
    <property type="protein sequence ID" value="TSJ45395.1"/>
    <property type="molecule type" value="Genomic_DNA"/>
</dbReference>
<feature type="domain" description="Aminopeptidase N-like N-terminal" evidence="14">
    <location>
        <begin position="65"/>
        <end position="248"/>
    </location>
</feature>
<accession>A0A556MZS2</accession>
<dbReference type="SUPFAM" id="SSF55486">
    <property type="entry name" value="Metalloproteases ('zincins'), catalytic domain"/>
    <property type="match status" value="1"/>
</dbReference>
<evidence type="ECO:0000313" key="16">
    <source>
        <dbReference type="Proteomes" id="UP000316008"/>
    </source>
</evidence>
<reference evidence="15 16" key="1">
    <citation type="submission" date="2019-07" db="EMBL/GenBank/DDBJ databases">
        <authorList>
            <person name="Huq M.A."/>
        </authorList>
    </citation>
    <scope>NUCLEOTIDE SEQUENCE [LARGE SCALE GENOMIC DNA]</scope>
    <source>
        <strain evidence="15 16">MAH-3</strain>
    </source>
</reference>
<dbReference type="CDD" id="cd09603">
    <property type="entry name" value="M1_APN_like"/>
    <property type="match status" value="1"/>
</dbReference>
<gene>
    <name evidence="15" type="ORF">FO442_06485</name>
</gene>
<organism evidence="15 16">
    <name type="scientific">Fluviicola chungangensis</name>
    <dbReference type="NCBI Taxonomy" id="2597671"/>
    <lineage>
        <taxon>Bacteria</taxon>
        <taxon>Pseudomonadati</taxon>
        <taxon>Bacteroidota</taxon>
        <taxon>Flavobacteriia</taxon>
        <taxon>Flavobacteriales</taxon>
        <taxon>Crocinitomicaceae</taxon>
        <taxon>Fluviicola</taxon>
    </lineage>
</organism>
<dbReference type="PANTHER" id="PTHR11533:SF174">
    <property type="entry name" value="PUROMYCIN-SENSITIVE AMINOPEPTIDASE-RELATED"/>
    <property type="match status" value="1"/>
</dbReference>
<evidence type="ECO:0000256" key="7">
    <source>
        <dbReference type="ARBA" id="ARBA00022670"/>
    </source>
</evidence>
<dbReference type="GO" id="GO:0070006">
    <property type="term" value="F:metalloaminopeptidase activity"/>
    <property type="evidence" value="ECO:0007669"/>
    <property type="project" value="TreeGrafter"/>
</dbReference>
<evidence type="ECO:0000256" key="5">
    <source>
        <dbReference type="ARBA" id="ARBA00015611"/>
    </source>
</evidence>
<dbReference type="Gene3D" id="2.60.40.1730">
    <property type="entry name" value="tricorn interacting facor f3 domain"/>
    <property type="match status" value="1"/>
</dbReference>
<dbReference type="GO" id="GO:0005615">
    <property type="term" value="C:extracellular space"/>
    <property type="evidence" value="ECO:0007669"/>
    <property type="project" value="TreeGrafter"/>
</dbReference>
<dbReference type="AlphaFoldDB" id="A0A556MZS2"/>
<dbReference type="InterPro" id="IPR001930">
    <property type="entry name" value="Peptidase_M1"/>
</dbReference>
<dbReference type="OrthoDB" id="100605at2"/>
<sequence length="877" mass="99553">MKKIFYLVALVLVACQPKHSDTEHAASQSNDSKSNTTAEISEPTQDKPKVYHASRTVLTDLINTKLEVSFDWTKSWLIGKETLQAKPHYYASNELILDAKGMEIKHVSMTGKTLEYDYKDDVLTIKLDKTYTRDENFTVVIDYIAKPDERKTGGSNAITSDKGLYFINPRGEEANKMPQIWTQGETESNSVWFPTIDSPNSKTKQEIYITVQDKYATLSNGRLVSSTKNADGTRTDYWKQDLPHAPYLFMMGVGEFKVVKDAYKRPDGSTMEVNYYVEPQWEKDAKAIFGETPAMIGFFSQLLGVEYPWDKYSQIIVRDYVSGAMENTGAVIFGEYAYKTQRELLDENDNSTIAHELFHHWFGDLVTCESWSNLTLNESFANYSQFLWDEHRHGLDEAEFQALQEAAGYFASADQGGYHNLVWFDYKSREDMFDGHSYNKGGRILHMLRKYIGDDAFFQGLKNYLKQNQFKAAEFHQLRLAFEEVSGEDLNWFFNQWYQGKGHPILDVSYNADAAANTVSITVNQKQIKEFGLFKLPIDVTVYDDRGATTTRQWFNDESTTVSIPTTGTVKNVIFDAEAMLLCKMEEKKDPSWYAFQWNNSKHYIHRKNALQKIPSSSPEAARVAQEALKDPFWDIRSTAIEKIGKMSSDNKTASINRVKQLATSDSVSAVRVAAITALAGMVSGPELEQLCTEIIQKDQSYSVISAALLQLSKVNNKAALEACKRLENEPSSKMQTGVAMIYAKYGDADQIAYYEKIFQSNVVQGFDKLGVLNSMTFFASRQEPKIQRRTLPIFESEYKTGGMYTQMFMPQYIGYLRDNLKNSIEKYKAEEEKAKKDGNSNAADIAHGKVTDAEALLADYEKMMAGFPKEEEGAGH</sequence>
<dbReference type="SUPFAM" id="SSF63737">
    <property type="entry name" value="Leukotriene A4 hydrolase N-terminal domain"/>
    <property type="match status" value="1"/>
</dbReference>
<dbReference type="InterPro" id="IPR016024">
    <property type="entry name" value="ARM-type_fold"/>
</dbReference>
<dbReference type="GO" id="GO:0005737">
    <property type="term" value="C:cytoplasm"/>
    <property type="evidence" value="ECO:0007669"/>
    <property type="project" value="TreeGrafter"/>
</dbReference>
<dbReference type="PANTHER" id="PTHR11533">
    <property type="entry name" value="PROTEASE M1 ZINC METALLOPROTEASE"/>
    <property type="match status" value="1"/>
</dbReference>
<evidence type="ECO:0000256" key="1">
    <source>
        <dbReference type="ARBA" id="ARBA00000098"/>
    </source>
</evidence>
<evidence type="ECO:0000313" key="15">
    <source>
        <dbReference type="EMBL" id="TSJ45395.1"/>
    </source>
</evidence>
<dbReference type="Pfam" id="PF01433">
    <property type="entry name" value="Peptidase_M1"/>
    <property type="match status" value="1"/>
</dbReference>
<dbReference type="InterPro" id="IPR011989">
    <property type="entry name" value="ARM-like"/>
</dbReference>
<keyword evidence="7" id="KW-0645">Protease</keyword>
<dbReference type="PROSITE" id="PS51257">
    <property type="entry name" value="PROKAR_LIPOPROTEIN"/>
    <property type="match status" value="1"/>
</dbReference>
<feature type="compositionally biased region" description="Polar residues" evidence="12">
    <location>
        <begin position="25"/>
        <end position="43"/>
    </location>
</feature>
<keyword evidence="8" id="KW-0479">Metal-binding</keyword>
<dbReference type="Gene3D" id="1.10.390.10">
    <property type="entry name" value="Neutral Protease Domain 2"/>
    <property type="match status" value="1"/>
</dbReference>
<dbReference type="InterPro" id="IPR027268">
    <property type="entry name" value="Peptidase_M4/M1_CTD_sf"/>
</dbReference>
<feature type="domain" description="Peptidase M1 membrane alanine aminopeptidase" evidence="13">
    <location>
        <begin position="292"/>
        <end position="497"/>
    </location>
</feature>
<protein>
    <recommendedName>
        <fullName evidence="5">Aminopeptidase N</fullName>
        <ecNumber evidence="4">3.4.11.2</ecNumber>
    </recommendedName>
</protein>
<keyword evidence="11" id="KW-0482">Metalloprotease</keyword>
<evidence type="ECO:0000256" key="11">
    <source>
        <dbReference type="ARBA" id="ARBA00023049"/>
    </source>
</evidence>
<evidence type="ECO:0000259" key="13">
    <source>
        <dbReference type="Pfam" id="PF01433"/>
    </source>
</evidence>
<evidence type="ECO:0000256" key="2">
    <source>
        <dbReference type="ARBA" id="ARBA00001947"/>
    </source>
</evidence>
<dbReference type="InterPro" id="IPR042097">
    <property type="entry name" value="Aminopeptidase_N-like_N_sf"/>
</dbReference>
<comment type="catalytic activity">
    <reaction evidence="1">
        <text>Release of an N-terminal amino acid, Xaa-|-Yaa- from a peptide, amide or arylamide. Xaa is preferably Ala, but may be most amino acids including Pro (slow action). When a terminal hydrophobic residue is followed by a prolyl residue, the two may be released as an intact Xaa-Pro dipeptide.</text>
        <dbReference type="EC" id="3.4.11.2"/>
    </reaction>
</comment>
<keyword evidence="16" id="KW-1185">Reference proteome</keyword>
<dbReference type="Gene3D" id="1.25.10.10">
    <property type="entry name" value="Leucine-rich Repeat Variant"/>
    <property type="match status" value="1"/>
</dbReference>
<dbReference type="GO" id="GO:0006508">
    <property type="term" value="P:proteolysis"/>
    <property type="evidence" value="ECO:0007669"/>
    <property type="project" value="UniProtKB-KW"/>
</dbReference>
<feature type="region of interest" description="Disordered" evidence="12">
    <location>
        <begin position="21"/>
        <end position="46"/>
    </location>
</feature>
<comment type="similarity">
    <text evidence="3">Belongs to the peptidase M1 family.</text>
</comment>
<proteinExistence type="inferred from homology"/>
<dbReference type="GO" id="GO:0016285">
    <property type="term" value="F:alanyl aminopeptidase activity"/>
    <property type="evidence" value="ECO:0007669"/>
    <property type="project" value="UniProtKB-EC"/>
</dbReference>
<dbReference type="Pfam" id="PF17900">
    <property type="entry name" value="Peptidase_M1_N"/>
    <property type="match status" value="1"/>
</dbReference>
<name>A0A556MZS2_9FLAO</name>
<evidence type="ECO:0000256" key="6">
    <source>
        <dbReference type="ARBA" id="ARBA00022438"/>
    </source>
</evidence>
<dbReference type="Pfam" id="PF13646">
    <property type="entry name" value="HEAT_2"/>
    <property type="match status" value="1"/>
</dbReference>
<evidence type="ECO:0000256" key="3">
    <source>
        <dbReference type="ARBA" id="ARBA00010136"/>
    </source>
</evidence>
<dbReference type="RefSeq" id="WP_144332352.1">
    <property type="nucleotide sequence ID" value="NZ_VLPL01000003.1"/>
</dbReference>
<keyword evidence="10" id="KW-0862">Zinc</keyword>
<dbReference type="PRINTS" id="PR00756">
    <property type="entry name" value="ALADIPTASE"/>
</dbReference>
<evidence type="ECO:0000256" key="9">
    <source>
        <dbReference type="ARBA" id="ARBA00022801"/>
    </source>
</evidence>